<dbReference type="InterPro" id="IPR013809">
    <property type="entry name" value="ENTH"/>
</dbReference>
<feature type="region of interest" description="Disordered" evidence="3">
    <location>
        <begin position="386"/>
        <end position="423"/>
    </location>
</feature>
<dbReference type="GO" id="GO:0005546">
    <property type="term" value="F:phosphatidylinositol-4,5-bisphosphate binding"/>
    <property type="evidence" value="ECO:0007669"/>
    <property type="project" value="TreeGrafter"/>
</dbReference>
<evidence type="ECO:0000256" key="1">
    <source>
        <dbReference type="ARBA" id="ARBA00004496"/>
    </source>
</evidence>
<dbReference type="Gene3D" id="1.25.40.90">
    <property type="match status" value="1"/>
</dbReference>
<dbReference type="OrthoDB" id="44015at2759"/>
<dbReference type="AlphaFoldDB" id="E4ZST6"/>
<dbReference type="GO" id="GO:0000149">
    <property type="term" value="F:SNARE binding"/>
    <property type="evidence" value="ECO:0007669"/>
    <property type="project" value="TreeGrafter"/>
</dbReference>
<dbReference type="HOGENOM" id="CLU_014248_1_0_1"/>
<dbReference type="InterPro" id="IPR014712">
    <property type="entry name" value="ANTH_dom_sf"/>
</dbReference>
<feature type="compositionally biased region" description="Polar residues" evidence="3">
    <location>
        <begin position="560"/>
        <end position="573"/>
    </location>
</feature>
<dbReference type="GO" id="GO:0048268">
    <property type="term" value="P:clathrin coat assembly"/>
    <property type="evidence" value="ECO:0007669"/>
    <property type="project" value="InterPro"/>
</dbReference>
<feature type="compositionally biased region" description="Low complexity" evidence="3">
    <location>
        <begin position="712"/>
        <end position="724"/>
    </location>
</feature>
<dbReference type="FunFam" id="1.20.58.150:FF:000004">
    <property type="entry name" value="ENTH domain protein"/>
    <property type="match status" value="1"/>
</dbReference>
<comment type="subcellular location">
    <subcellularLocation>
        <location evidence="1">Cytoplasm</location>
    </subcellularLocation>
</comment>
<dbReference type="FunFam" id="1.25.40.90:FF:000025">
    <property type="entry name" value="ENTH domain protein"/>
    <property type="match status" value="1"/>
</dbReference>
<name>E4ZST6_LEPMJ</name>
<dbReference type="Proteomes" id="UP000002668">
    <property type="component" value="Genome"/>
</dbReference>
<accession>E4ZST6</accession>
<dbReference type="InterPro" id="IPR045192">
    <property type="entry name" value="AP180-like"/>
</dbReference>
<gene>
    <name evidence="5" type="ORF">LEMA_P120150.1</name>
</gene>
<evidence type="ECO:0000256" key="3">
    <source>
        <dbReference type="SAM" id="MobiDB-lite"/>
    </source>
</evidence>
<feature type="compositionally biased region" description="Low complexity" evidence="3">
    <location>
        <begin position="537"/>
        <end position="549"/>
    </location>
</feature>
<feature type="region of interest" description="Disordered" evidence="3">
    <location>
        <begin position="476"/>
        <end position="724"/>
    </location>
</feature>
<dbReference type="GO" id="GO:0005545">
    <property type="term" value="F:1-phosphatidylinositol binding"/>
    <property type="evidence" value="ECO:0007669"/>
    <property type="project" value="InterPro"/>
</dbReference>
<evidence type="ECO:0000256" key="2">
    <source>
        <dbReference type="ARBA" id="ARBA00022490"/>
    </source>
</evidence>
<dbReference type="PANTHER" id="PTHR22951:SF5">
    <property type="entry name" value="PHOSPHATIDYLINOSITOL-BINDING CLATHRIN ASSEMBLY PROTEIN LAP"/>
    <property type="match status" value="1"/>
</dbReference>
<feature type="compositionally biased region" description="Low complexity" evidence="3">
    <location>
        <begin position="677"/>
        <end position="690"/>
    </location>
</feature>
<evidence type="ECO:0000259" key="4">
    <source>
        <dbReference type="PROSITE" id="PS50942"/>
    </source>
</evidence>
<dbReference type="InterPro" id="IPR008942">
    <property type="entry name" value="ENTH_VHS"/>
</dbReference>
<feature type="compositionally biased region" description="Polar residues" evidence="3">
    <location>
        <begin position="392"/>
        <end position="416"/>
    </location>
</feature>
<dbReference type="Pfam" id="PF07651">
    <property type="entry name" value="ANTH"/>
    <property type="match status" value="1"/>
</dbReference>
<dbReference type="GO" id="GO:0006900">
    <property type="term" value="P:vesicle budding from membrane"/>
    <property type="evidence" value="ECO:0007669"/>
    <property type="project" value="TreeGrafter"/>
</dbReference>
<feature type="compositionally biased region" description="Polar residues" evidence="3">
    <location>
        <begin position="585"/>
        <end position="624"/>
    </location>
</feature>
<dbReference type="SUPFAM" id="SSF89009">
    <property type="entry name" value="GAT-like domain"/>
    <property type="match status" value="1"/>
</dbReference>
<dbReference type="EMBL" id="FP929123">
    <property type="protein sequence ID" value="CBX94524.1"/>
    <property type="molecule type" value="Genomic_DNA"/>
</dbReference>
<dbReference type="PANTHER" id="PTHR22951">
    <property type="entry name" value="CLATHRIN ASSEMBLY PROTEIN"/>
    <property type="match status" value="1"/>
</dbReference>
<evidence type="ECO:0000313" key="5">
    <source>
        <dbReference type="EMBL" id="CBX94524.1"/>
    </source>
</evidence>
<keyword evidence="6" id="KW-1185">Reference proteome</keyword>
<dbReference type="PROSITE" id="PS50942">
    <property type="entry name" value="ENTH"/>
    <property type="match status" value="1"/>
</dbReference>
<feature type="region of interest" description="Disordered" evidence="3">
    <location>
        <begin position="70"/>
        <end position="90"/>
    </location>
</feature>
<feature type="compositionally biased region" description="Polar residues" evidence="3">
    <location>
        <begin position="632"/>
        <end position="676"/>
    </location>
</feature>
<evidence type="ECO:0000313" key="6">
    <source>
        <dbReference type="Proteomes" id="UP000002668"/>
    </source>
</evidence>
<dbReference type="InParanoid" id="E4ZST6"/>
<organism evidence="6">
    <name type="scientific">Leptosphaeria maculans (strain JN3 / isolate v23.1.3 / race Av1-4-5-6-7-8)</name>
    <name type="common">Blackleg fungus</name>
    <name type="synonym">Phoma lingam</name>
    <dbReference type="NCBI Taxonomy" id="985895"/>
    <lineage>
        <taxon>Eukaryota</taxon>
        <taxon>Fungi</taxon>
        <taxon>Dikarya</taxon>
        <taxon>Ascomycota</taxon>
        <taxon>Pezizomycotina</taxon>
        <taxon>Dothideomycetes</taxon>
        <taxon>Pleosporomycetidae</taxon>
        <taxon>Pleosporales</taxon>
        <taxon>Pleosporineae</taxon>
        <taxon>Leptosphaeriaceae</taxon>
        <taxon>Plenodomus</taxon>
        <taxon>Plenodomus lingam/Leptosphaeria maculans species complex</taxon>
    </lineage>
</organism>
<sequence length="724" mass="79593">MVTGNSSTAVIVQQSHHAPILITAPRPGLATTNNSRLGAGSCAPSSFLHAIAIAIAAPISLLLPESLTSTGRRRKPARLRTQRRPKGRPQAHELLPASCTVPPQVRVMASSFEKSVKGGTKIKLAAPKSKYVEHILVATHAGEAGVAEIFRALTNRLRDSTWTIVFKSLIIVHMMIREGEPEVTLKYLAQNPHRKLAINHFTEVQTQGHNIRTYSEYLLRRAIEYGATKVDYVRGGEGRLKRLSVEKGLLREAESVQDQIRALLKCQPFDDEPENEITLTAFRLLTMDLLVLFHVMNEGTINILEHYFEMSKPDATRALAIYRTFVKQTEAVVQYLSLARSHEHSTRLEIPKIKHAPTSLANSLEEYLADKDFEINRRQYLAEKEAKKNGGKLSTNGASKPQESRLATSAATNSQPPAAASKAVQSAPLIDLFASLEDNQQTMSTQPMMMQQQQFPQQTGFQQQPNFQTPQQTGLPIQNGQGTNPFGMPQQMQQPQMQSQPPQIQPQFTGAGFGGYTPQPFSPQNTTPQNGMPDFSMQQQQQQQQPQMQVPTIAEPLQPQPTSTNPFRQSMLPSATGMGDPKLLNNPTGASSLNRLSTNPFAKQTTGFQQPLQSPGSTSPFASMQQQQQQQPLQPSPTGTNPFARQPSPQSATSPQGSLTVHATGSTNPFRQSTFVNQQTGQGWQNTGTQGTLGGLSLDQVPTTSVFPRPGQQQQQQQQQNFLG</sequence>
<protein>
    <recommendedName>
        <fullName evidence="4">ENTH domain-containing protein</fullName>
    </recommendedName>
</protein>
<reference evidence="6" key="1">
    <citation type="journal article" date="2011" name="Nat. Commun.">
        <title>Effector diversification within compartments of the Leptosphaeria maculans genome affected by Repeat-Induced Point mutations.</title>
        <authorList>
            <person name="Rouxel T."/>
            <person name="Grandaubert J."/>
            <person name="Hane J.K."/>
            <person name="Hoede C."/>
            <person name="van de Wouw A.P."/>
            <person name="Couloux A."/>
            <person name="Dominguez V."/>
            <person name="Anthouard V."/>
            <person name="Bally P."/>
            <person name="Bourras S."/>
            <person name="Cozijnsen A.J."/>
            <person name="Ciuffetti L.M."/>
            <person name="Degrave A."/>
            <person name="Dilmaghani A."/>
            <person name="Duret L."/>
            <person name="Fudal I."/>
            <person name="Goodwin S.B."/>
            <person name="Gout L."/>
            <person name="Glaser N."/>
            <person name="Linglin J."/>
            <person name="Kema G.H.J."/>
            <person name="Lapalu N."/>
            <person name="Lawrence C.B."/>
            <person name="May K."/>
            <person name="Meyer M."/>
            <person name="Ollivier B."/>
            <person name="Poulain J."/>
            <person name="Schoch C.L."/>
            <person name="Simon A."/>
            <person name="Spatafora J.W."/>
            <person name="Stachowiak A."/>
            <person name="Turgeon B.G."/>
            <person name="Tyler B.M."/>
            <person name="Vincent D."/>
            <person name="Weissenbach J."/>
            <person name="Amselem J."/>
            <person name="Quesneville H."/>
            <person name="Oliver R.P."/>
            <person name="Wincker P."/>
            <person name="Balesdent M.-H."/>
            <person name="Howlett B.J."/>
        </authorList>
    </citation>
    <scope>NUCLEOTIDE SEQUENCE [LARGE SCALE GENOMIC DNA]</scope>
    <source>
        <strain evidence="6">JN3 / isolate v23.1.3 / race Av1-4-5-6-7-8</strain>
    </source>
</reference>
<dbReference type="VEuPathDB" id="FungiDB:LEMA_P120150.1"/>
<dbReference type="GO" id="GO:0005905">
    <property type="term" value="C:clathrin-coated pit"/>
    <property type="evidence" value="ECO:0007669"/>
    <property type="project" value="TreeGrafter"/>
</dbReference>
<dbReference type="GO" id="GO:0032050">
    <property type="term" value="F:clathrin heavy chain binding"/>
    <property type="evidence" value="ECO:0007669"/>
    <property type="project" value="TreeGrafter"/>
</dbReference>
<dbReference type="GO" id="GO:0030136">
    <property type="term" value="C:clathrin-coated vesicle"/>
    <property type="evidence" value="ECO:0007669"/>
    <property type="project" value="InterPro"/>
</dbReference>
<feature type="compositionally biased region" description="Basic residues" evidence="3">
    <location>
        <begin position="71"/>
        <end position="89"/>
    </location>
</feature>
<dbReference type="InterPro" id="IPR011417">
    <property type="entry name" value="ANTH_dom"/>
</dbReference>
<feature type="domain" description="ENTH" evidence="4">
    <location>
        <begin position="104"/>
        <end position="232"/>
    </location>
</feature>
<dbReference type="GO" id="GO:0072583">
    <property type="term" value="P:clathrin-dependent endocytosis"/>
    <property type="evidence" value="ECO:0007669"/>
    <property type="project" value="InterPro"/>
</dbReference>
<dbReference type="OMA" id="AWTIVFK"/>
<dbReference type="eggNOG" id="KOG0251">
    <property type="taxonomic scope" value="Eukaryota"/>
</dbReference>
<dbReference type="SUPFAM" id="SSF48464">
    <property type="entry name" value="ENTH/VHS domain"/>
    <property type="match status" value="1"/>
</dbReference>
<feature type="compositionally biased region" description="Low complexity" evidence="3">
    <location>
        <begin position="488"/>
        <end position="507"/>
    </location>
</feature>
<keyword evidence="2" id="KW-0963">Cytoplasm</keyword>
<dbReference type="CDD" id="cd16988">
    <property type="entry name" value="ANTH_N_YAP180"/>
    <property type="match status" value="1"/>
</dbReference>
<dbReference type="STRING" id="985895.E4ZST6"/>
<dbReference type="SMART" id="SM00273">
    <property type="entry name" value="ENTH"/>
    <property type="match status" value="1"/>
</dbReference>
<proteinExistence type="predicted"/>
<dbReference type="Gene3D" id="1.20.58.150">
    <property type="entry name" value="ANTH domain"/>
    <property type="match status" value="1"/>
</dbReference>